<keyword evidence="1" id="KW-1133">Transmembrane helix</keyword>
<dbReference type="OrthoDB" id="7875125at2"/>
<keyword evidence="3" id="KW-1185">Reference proteome</keyword>
<dbReference type="Proteomes" id="UP000198307">
    <property type="component" value="Unassembled WGS sequence"/>
</dbReference>
<evidence type="ECO:0000313" key="2">
    <source>
        <dbReference type="EMBL" id="SNT76782.1"/>
    </source>
</evidence>
<protein>
    <submittedName>
        <fullName evidence="2">Uncharacterized protein</fullName>
    </submittedName>
</protein>
<evidence type="ECO:0000256" key="1">
    <source>
        <dbReference type="SAM" id="Phobius"/>
    </source>
</evidence>
<feature type="transmembrane region" description="Helical" evidence="1">
    <location>
        <begin position="61"/>
        <end position="81"/>
    </location>
</feature>
<reference evidence="2 3" key="1">
    <citation type="submission" date="2017-07" db="EMBL/GenBank/DDBJ databases">
        <authorList>
            <person name="Sun Z.S."/>
            <person name="Albrecht U."/>
            <person name="Echele G."/>
            <person name="Lee C.C."/>
        </authorList>
    </citation>
    <scope>NUCLEOTIDE SEQUENCE [LARGE SCALE GENOMIC DNA]</scope>
    <source>
        <strain evidence="2 3">DSM 14827</strain>
    </source>
</reference>
<organism evidence="2 3">
    <name type="scientific">Paracoccus seriniphilus</name>
    <dbReference type="NCBI Taxonomy" id="184748"/>
    <lineage>
        <taxon>Bacteria</taxon>
        <taxon>Pseudomonadati</taxon>
        <taxon>Pseudomonadota</taxon>
        <taxon>Alphaproteobacteria</taxon>
        <taxon>Rhodobacterales</taxon>
        <taxon>Paracoccaceae</taxon>
        <taxon>Paracoccus</taxon>
    </lineage>
</organism>
<keyword evidence="1" id="KW-0812">Transmembrane</keyword>
<keyword evidence="1" id="KW-0472">Membrane</keyword>
<dbReference type="RefSeq" id="WP_089346066.1">
    <property type="nucleotide sequence ID" value="NZ_CP067129.1"/>
</dbReference>
<dbReference type="EMBL" id="FZQB01000028">
    <property type="protein sequence ID" value="SNT76782.1"/>
    <property type="molecule type" value="Genomic_DNA"/>
</dbReference>
<dbReference type="AlphaFoldDB" id="A0A239Q3L2"/>
<accession>A0A239Q3L2</accession>
<sequence length="90" mass="9701">MKPARLLNLCPYTHLWRAAKHAVTTRSLPRSARPGASIALLGLFCPFFWIALLSGAGKGELLFHATHSGIVILIGIVMMLASMTKDGASR</sequence>
<name>A0A239Q3L2_9RHOB</name>
<evidence type="ECO:0000313" key="3">
    <source>
        <dbReference type="Proteomes" id="UP000198307"/>
    </source>
</evidence>
<gene>
    <name evidence="2" type="ORF">SAMN05444959_12810</name>
</gene>
<proteinExistence type="predicted"/>
<feature type="transmembrane region" description="Helical" evidence="1">
    <location>
        <begin position="36"/>
        <end position="55"/>
    </location>
</feature>